<keyword evidence="2" id="KW-1185">Reference proteome</keyword>
<name>A0A833WN95_PHYIN</name>
<dbReference type="AlphaFoldDB" id="A0A833WN95"/>
<organism evidence="1 2">
    <name type="scientific">Phytophthora infestans</name>
    <name type="common">Potato late blight agent</name>
    <name type="synonym">Botrytis infestans</name>
    <dbReference type="NCBI Taxonomy" id="4787"/>
    <lineage>
        <taxon>Eukaryota</taxon>
        <taxon>Sar</taxon>
        <taxon>Stramenopiles</taxon>
        <taxon>Oomycota</taxon>
        <taxon>Peronosporomycetes</taxon>
        <taxon>Peronosporales</taxon>
        <taxon>Peronosporaceae</taxon>
        <taxon>Phytophthora</taxon>
    </lineage>
</organism>
<dbReference type="EMBL" id="WSZM01000012">
    <property type="protein sequence ID" value="KAF4046833.1"/>
    <property type="molecule type" value="Genomic_DNA"/>
</dbReference>
<evidence type="ECO:0000313" key="2">
    <source>
        <dbReference type="Proteomes" id="UP000602510"/>
    </source>
</evidence>
<protein>
    <submittedName>
        <fullName evidence="1">Uncharacterized protein</fullName>
    </submittedName>
</protein>
<accession>A0A833WN95</accession>
<dbReference type="Proteomes" id="UP000602510">
    <property type="component" value="Unassembled WGS sequence"/>
</dbReference>
<evidence type="ECO:0000313" key="1">
    <source>
        <dbReference type="EMBL" id="KAF4046833.1"/>
    </source>
</evidence>
<gene>
    <name evidence="1" type="ORF">GN244_ATG00730</name>
</gene>
<sequence>MDGPESPLSTTTSRLFLSCVYFAKMQVKQHEYSSTEKKMVKEQGLFCGKRTIELVAECLGCSTDTVARVIAVYNAS</sequence>
<reference evidence="1" key="1">
    <citation type="submission" date="2020-04" db="EMBL/GenBank/DDBJ databases">
        <title>Hybrid Assembly of Korean Phytophthora infestans isolates.</title>
        <authorList>
            <person name="Prokchorchik M."/>
            <person name="Lee Y."/>
            <person name="Seo J."/>
            <person name="Cho J.-H."/>
            <person name="Park Y.-E."/>
            <person name="Jang D.-C."/>
            <person name="Im J.-S."/>
            <person name="Choi J.-G."/>
            <person name="Park H.-J."/>
            <person name="Lee G.-B."/>
            <person name="Lee Y.-G."/>
            <person name="Hong S.-Y."/>
            <person name="Cho K."/>
            <person name="Sohn K.H."/>
        </authorList>
    </citation>
    <scope>NUCLEOTIDE SEQUENCE</scope>
    <source>
        <strain evidence="1">KR_1_A1</strain>
    </source>
</reference>
<proteinExistence type="predicted"/>
<comment type="caution">
    <text evidence="1">The sequence shown here is derived from an EMBL/GenBank/DDBJ whole genome shotgun (WGS) entry which is preliminary data.</text>
</comment>